<feature type="region of interest" description="Disordered" evidence="6">
    <location>
        <begin position="534"/>
        <end position="560"/>
    </location>
</feature>
<dbReference type="SUPFAM" id="SSF52743">
    <property type="entry name" value="Subtilisin-like"/>
    <property type="match status" value="1"/>
</dbReference>
<dbReference type="InterPro" id="IPR000209">
    <property type="entry name" value="Peptidase_S8/S53_dom"/>
</dbReference>
<dbReference type="PROSITE" id="PS51892">
    <property type="entry name" value="SUBTILASE"/>
    <property type="match status" value="1"/>
</dbReference>
<evidence type="ECO:0000256" key="5">
    <source>
        <dbReference type="PROSITE-ProRule" id="PRU01240"/>
    </source>
</evidence>
<dbReference type="PANTHER" id="PTHR43806:SF11">
    <property type="entry name" value="CEREVISIN-RELATED"/>
    <property type="match status" value="1"/>
</dbReference>
<keyword evidence="7" id="KW-0732">Signal</keyword>
<feature type="active site" description="Charge relay system" evidence="5">
    <location>
        <position position="114"/>
    </location>
</feature>
<evidence type="ECO:0000313" key="9">
    <source>
        <dbReference type="EMBL" id="SFJ70834.1"/>
    </source>
</evidence>
<name>A0A1I3THX4_9PLAN</name>
<dbReference type="PROSITE" id="PS00138">
    <property type="entry name" value="SUBTILASE_SER"/>
    <property type="match status" value="1"/>
</dbReference>
<dbReference type="Gene3D" id="3.40.50.200">
    <property type="entry name" value="Peptidase S8/S53 domain"/>
    <property type="match status" value="1"/>
</dbReference>
<dbReference type="InterPro" id="IPR050131">
    <property type="entry name" value="Peptidase_S8_subtilisin-like"/>
</dbReference>
<dbReference type="EMBL" id="FOQD01000031">
    <property type="protein sequence ID" value="SFJ70834.1"/>
    <property type="molecule type" value="Genomic_DNA"/>
</dbReference>
<keyword evidence="4 5" id="KW-0720">Serine protease</keyword>
<organism evidence="9 10">
    <name type="scientific">Planctomicrobium piriforme</name>
    <dbReference type="NCBI Taxonomy" id="1576369"/>
    <lineage>
        <taxon>Bacteria</taxon>
        <taxon>Pseudomonadati</taxon>
        <taxon>Planctomycetota</taxon>
        <taxon>Planctomycetia</taxon>
        <taxon>Planctomycetales</taxon>
        <taxon>Planctomycetaceae</taxon>
        <taxon>Planctomicrobium</taxon>
    </lineage>
</organism>
<feature type="signal peptide" evidence="7">
    <location>
        <begin position="1"/>
        <end position="21"/>
    </location>
</feature>
<evidence type="ECO:0000256" key="6">
    <source>
        <dbReference type="SAM" id="MobiDB-lite"/>
    </source>
</evidence>
<dbReference type="GO" id="GO:0006508">
    <property type="term" value="P:proteolysis"/>
    <property type="evidence" value="ECO:0007669"/>
    <property type="project" value="UniProtKB-KW"/>
</dbReference>
<dbReference type="PRINTS" id="PR00723">
    <property type="entry name" value="SUBTILISIN"/>
</dbReference>
<sequence>MLSIRTLRQALMEIFCISVLAASPLPAEDSPYCNEEIQLNEKRYLGWNEKVAGKARWLHGIERLQQLVEGKILSGKNVVVAVWDGGAVQANHQDLNLRVFIKDAKGAQLPLNNHSTHVAGTIAGTGRGRTAAEGMAPAAMIWSFDFEHDLAEMKALASSTTPVAVSNHSYGMTCGWSNVCVEGGQVRWIWSGADNSNRDARFGRYGLTSAKFDEIARHAPTWTIVVSAGNSRSPLLDPLNAAKTVPEMVEYSSIAGKYIFDYDGKHYNGICGVNMSMAKHLSNNHLEGGFDSIPEGGATAKNVITVGAMEDPPYAEIFGVDTGQYRPLERKHVRTTNFSSWGPADDGRIKPDVIASGHAMLATAIPERCTTTPCTQNDATDPSDVAGYVQMSGTSMSAPIVSGVVALLNELSRLERGGQNLRSDEAKAALIQTALGPDGVEGPTYSVGWGAIQGNLAGRLLIKGQNGEHLGTVRVRADTPTKLILRRKGLRAPRVTFAWVDEEGGPQNGLDNRNSSLVNDIDMTLRTPVGNPIHPWVLDPTRPSDSATRGTNNRDNVERIDVPENLTSSKEGEWVLHLDGGRLKKGTVVEGALAIWGFELIEQ</sequence>
<dbReference type="Proteomes" id="UP000199518">
    <property type="component" value="Unassembled WGS sequence"/>
</dbReference>
<dbReference type="InterPro" id="IPR023828">
    <property type="entry name" value="Peptidase_S8_Ser-AS"/>
</dbReference>
<dbReference type="STRING" id="1576369.SAMN05421753_1319"/>
<proteinExistence type="inferred from homology"/>
<gene>
    <name evidence="9" type="ORF">SAMN05421753_1319</name>
</gene>
<dbReference type="Gene3D" id="2.60.120.380">
    <property type="match status" value="1"/>
</dbReference>
<evidence type="ECO:0000256" key="2">
    <source>
        <dbReference type="ARBA" id="ARBA00022670"/>
    </source>
</evidence>
<feature type="active site" description="Charge relay system" evidence="5">
    <location>
        <position position="84"/>
    </location>
</feature>
<accession>A0A1I3THX4</accession>
<keyword evidence="10" id="KW-1185">Reference proteome</keyword>
<feature type="domain" description="Peptidase S8/S53" evidence="8">
    <location>
        <begin position="75"/>
        <end position="450"/>
    </location>
</feature>
<evidence type="ECO:0000256" key="7">
    <source>
        <dbReference type="SAM" id="SignalP"/>
    </source>
</evidence>
<dbReference type="AlphaFoldDB" id="A0A1I3THX4"/>
<evidence type="ECO:0000256" key="1">
    <source>
        <dbReference type="ARBA" id="ARBA00011073"/>
    </source>
</evidence>
<reference evidence="10" key="1">
    <citation type="submission" date="2016-10" db="EMBL/GenBank/DDBJ databases">
        <authorList>
            <person name="Varghese N."/>
            <person name="Submissions S."/>
        </authorList>
    </citation>
    <scope>NUCLEOTIDE SEQUENCE [LARGE SCALE GENOMIC DNA]</scope>
    <source>
        <strain evidence="10">DSM 26348</strain>
    </source>
</reference>
<dbReference type="InterPro" id="IPR015500">
    <property type="entry name" value="Peptidase_S8_subtilisin-rel"/>
</dbReference>
<evidence type="ECO:0000313" key="10">
    <source>
        <dbReference type="Proteomes" id="UP000199518"/>
    </source>
</evidence>
<keyword evidence="2 5" id="KW-0645">Protease</keyword>
<evidence type="ECO:0000256" key="4">
    <source>
        <dbReference type="ARBA" id="ARBA00022825"/>
    </source>
</evidence>
<keyword evidence="3 5" id="KW-0378">Hydrolase</keyword>
<dbReference type="GO" id="GO:0004252">
    <property type="term" value="F:serine-type endopeptidase activity"/>
    <property type="evidence" value="ECO:0007669"/>
    <property type="project" value="UniProtKB-UniRule"/>
</dbReference>
<evidence type="ECO:0000259" key="8">
    <source>
        <dbReference type="Pfam" id="PF00082"/>
    </source>
</evidence>
<dbReference type="InterPro" id="IPR036852">
    <property type="entry name" value="Peptidase_S8/S53_dom_sf"/>
</dbReference>
<feature type="active site" description="Charge relay system" evidence="5">
    <location>
        <position position="395"/>
    </location>
</feature>
<dbReference type="PANTHER" id="PTHR43806">
    <property type="entry name" value="PEPTIDASE S8"/>
    <property type="match status" value="1"/>
</dbReference>
<feature type="chain" id="PRO_5011699059" evidence="7">
    <location>
        <begin position="22"/>
        <end position="603"/>
    </location>
</feature>
<dbReference type="Pfam" id="PF00082">
    <property type="entry name" value="Peptidase_S8"/>
    <property type="match status" value="1"/>
</dbReference>
<feature type="compositionally biased region" description="Polar residues" evidence="6">
    <location>
        <begin position="543"/>
        <end position="554"/>
    </location>
</feature>
<protein>
    <submittedName>
        <fullName evidence="9">Subtilase family protein</fullName>
    </submittedName>
</protein>
<evidence type="ECO:0000256" key="3">
    <source>
        <dbReference type="ARBA" id="ARBA00022801"/>
    </source>
</evidence>
<comment type="similarity">
    <text evidence="1 5">Belongs to the peptidase S8 family.</text>
</comment>